<dbReference type="GO" id="GO:0006886">
    <property type="term" value="P:intracellular protein transport"/>
    <property type="evidence" value="ECO:0007669"/>
    <property type="project" value="InterPro"/>
</dbReference>
<dbReference type="InterPro" id="IPR036175">
    <property type="entry name" value="Sec23/24_helical_dom_sf"/>
</dbReference>
<feature type="domain" description="Gelsolin-like" evidence="4">
    <location>
        <begin position="707"/>
        <end position="769"/>
    </location>
</feature>
<dbReference type="SUPFAM" id="SSF81995">
    <property type="entry name" value="beta-sandwich domain of Sec23/24"/>
    <property type="match status" value="1"/>
</dbReference>
<dbReference type="InterPro" id="IPR050550">
    <property type="entry name" value="SEC23_SEC24_subfamily"/>
</dbReference>
<dbReference type="InterPro" id="IPR006900">
    <property type="entry name" value="Sec23/24_helical_dom"/>
</dbReference>
<dbReference type="InterPro" id="IPR036180">
    <property type="entry name" value="Gelsolin-like_dom_sf"/>
</dbReference>
<evidence type="ECO:0000259" key="5">
    <source>
        <dbReference type="Pfam" id="PF04810"/>
    </source>
</evidence>
<dbReference type="InterPro" id="IPR006895">
    <property type="entry name" value="Znf_Sec23_Sec24"/>
</dbReference>
<dbReference type="STRING" id="685588.A0A067TCB5"/>
<reference evidence="10" key="1">
    <citation type="journal article" date="2014" name="Proc. Natl. Acad. Sci. U.S.A.">
        <title>Extensive sampling of basidiomycete genomes demonstrates inadequacy of the white-rot/brown-rot paradigm for wood decay fungi.</title>
        <authorList>
            <person name="Riley R."/>
            <person name="Salamov A.A."/>
            <person name="Brown D.W."/>
            <person name="Nagy L.G."/>
            <person name="Floudas D."/>
            <person name="Held B.W."/>
            <person name="Levasseur A."/>
            <person name="Lombard V."/>
            <person name="Morin E."/>
            <person name="Otillar R."/>
            <person name="Lindquist E.A."/>
            <person name="Sun H."/>
            <person name="LaButti K.M."/>
            <person name="Schmutz J."/>
            <person name="Jabbour D."/>
            <person name="Luo H."/>
            <person name="Baker S.E."/>
            <person name="Pisabarro A.G."/>
            <person name="Walton J.D."/>
            <person name="Blanchette R.A."/>
            <person name="Henrissat B."/>
            <person name="Martin F."/>
            <person name="Cullen D."/>
            <person name="Hibbett D.S."/>
            <person name="Grigoriev I.V."/>
        </authorList>
    </citation>
    <scope>NUCLEOTIDE SEQUENCE [LARGE SCALE GENOMIC DNA]</scope>
    <source>
        <strain evidence="10">CBS 339.88</strain>
    </source>
</reference>
<dbReference type="Gene3D" id="3.40.20.10">
    <property type="entry name" value="Severin"/>
    <property type="match status" value="1"/>
</dbReference>
<dbReference type="Pfam" id="PF04811">
    <property type="entry name" value="Sec23_trunk"/>
    <property type="match status" value="1"/>
</dbReference>
<organism evidence="9 10">
    <name type="scientific">Galerina marginata (strain CBS 339.88)</name>
    <dbReference type="NCBI Taxonomy" id="685588"/>
    <lineage>
        <taxon>Eukaryota</taxon>
        <taxon>Fungi</taxon>
        <taxon>Dikarya</taxon>
        <taxon>Basidiomycota</taxon>
        <taxon>Agaricomycotina</taxon>
        <taxon>Agaricomycetes</taxon>
        <taxon>Agaricomycetidae</taxon>
        <taxon>Agaricales</taxon>
        <taxon>Agaricineae</taxon>
        <taxon>Strophariaceae</taxon>
        <taxon>Galerina</taxon>
    </lineage>
</organism>
<feature type="domain" description="Zinc finger Sec23/Sec24-type" evidence="5">
    <location>
        <begin position="126"/>
        <end position="164"/>
    </location>
</feature>
<feature type="domain" description="Sec23/Sec24 helical" evidence="7">
    <location>
        <begin position="566"/>
        <end position="666"/>
    </location>
</feature>
<comment type="similarity">
    <text evidence="1">Belongs to the SEC23/SEC24 family. SEC24 subfamily.</text>
</comment>
<dbReference type="OrthoDB" id="49016at2759"/>
<evidence type="ECO:0000313" key="10">
    <source>
        <dbReference type="Proteomes" id="UP000027222"/>
    </source>
</evidence>
<evidence type="ECO:0000259" key="4">
    <source>
        <dbReference type="Pfam" id="PF00626"/>
    </source>
</evidence>
<name>A0A067TCB5_GALM3</name>
<protein>
    <submittedName>
        <fullName evidence="9">Uncharacterized protein</fullName>
    </submittedName>
</protein>
<dbReference type="Pfam" id="PF04810">
    <property type="entry name" value="zf-Sec23_Sec24"/>
    <property type="match status" value="1"/>
</dbReference>
<dbReference type="Proteomes" id="UP000027222">
    <property type="component" value="Unassembled WGS sequence"/>
</dbReference>
<dbReference type="InterPro" id="IPR029006">
    <property type="entry name" value="ADF-H/Gelsolin-like_dom_sf"/>
</dbReference>
<dbReference type="SUPFAM" id="SSF82754">
    <property type="entry name" value="C-terminal, gelsolin-like domain of Sec23/24"/>
    <property type="match status" value="1"/>
</dbReference>
<dbReference type="AlphaFoldDB" id="A0A067TCB5"/>
<dbReference type="InterPro" id="IPR036174">
    <property type="entry name" value="Znf_Sec23_Sec24_sf"/>
</dbReference>
<dbReference type="Gene3D" id="1.20.120.730">
    <property type="entry name" value="Sec23/Sec24 helical domain"/>
    <property type="match status" value="1"/>
</dbReference>
<dbReference type="EMBL" id="KL142372">
    <property type="protein sequence ID" value="KDR79957.1"/>
    <property type="molecule type" value="Genomic_DNA"/>
</dbReference>
<proteinExistence type="inferred from homology"/>
<gene>
    <name evidence="9" type="ORF">GALMADRAFT_242124</name>
</gene>
<evidence type="ECO:0000259" key="6">
    <source>
        <dbReference type="Pfam" id="PF04811"/>
    </source>
</evidence>
<evidence type="ECO:0000256" key="2">
    <source>
        <dbReference type="ARBA" id="ARBA00022448"/>
    </source>
</evidence>
<dbReference type="PANTHER" id="PTHR13803:SF4">
    <property type="entry name" value="SECRETORY 24CD, ISOFORM C"/>
    <property type="match status" value="1"/>
</dbReference>
<keyword evidence="2" id="KW-0813">Transport</keyword>
<dbReference type="SUPFAM" id="SSF53300">
    <property type="entry name" value="vWA-like"/>
    <property type="match status" value="1"/>
</dbReference>
<keyword evidence="3" id="KW-0653">Protein transport</keyword>
<evidence type="ECO:0000256" key="1">
    <source>
        <dbReference type="ARBA" id="ARBA00008334"/>
    </source>
</evidence>
<dbReference type="InterPro" id="IPR012990">
    <property type="entry name" value="Beta-sandwich_Sec23_24"/>
</dbReference>
<dbReference type="GO" id="GO:0070971">
    <property type="term" value="C:endoplasmic reticulum exit site"/>
    <property type="evidence" value="ECO:0007669"/>
    <property type="project" value="TreeGrafter"/>
</dbReference>
<dbReference type="Gene3D" id="2.60.40.1670">
    <property type="entry name" value="beta-sandwich domain of Sec23/24"/>
    <property type="match status" value="1"/>
</dbReference>
<dbReference type="SUPFAM" id="SSF82919">
    <property type="entry name" value="Zn-finger domain of Sec23/24"/>
    <property type="match status" value="1"/>
</dbReference>
<dbReference type="InterPro" id="IPR007123">
    <property type="entry name" value="Gelsolin-like_dom"/>
</dbReference>
<dbReference type="HOGENOM" id="CLU_004589_1_0_1"/>
<dbReference type="PANTHER" id="PTHR13803">
    <property type="entry name" value="SEC24-RELATED PROTEIN"/>
    <property type="match status" value="1"/>
</dbReference>
<evidence type="ECO:0000313" key="9">
    <source>
        <dbReference type="EMBL" id="KDR79957.1"/>
    </source>
</evidence>
<dbReference type="SUPFAM" id="SSF81811">
    <property type="entry name" value="Helical domain of Sec23/24"/>
    <property type="match status" value="1"/>
</dbReference>
<sequence>MYTHSNHIPQPPHSAGLNYKGLRPRIDPAQVPSPIDAIEKDRLTWETKPYMTLPGTHAPLCTSDFVAVDQGNSSPKFIRVSTWNMPSTSKLASESHMPIAAILQPFAELSPIEEPVPFVETGVKGPARCAQCRAYINPWCTWVTGGLRWKCNLCSHETEVSTEYFCNLDTNQLRLDHLQRPELSKGTVDFNVTSCDEYWAQNPPPHIALPYYSVDEPPKGPRPPVPMDYIFLFDVSNEAVVSGFLESACDALKTILYGNTDLEIDPCFPTSSRVAIMTFDSSLHFYDFASDMTQMLVVSDLEEVFIPTLTIFADPIARRSGVESLLSAIPSQFSDSRSSDSCLGSAIRGGLAALAGHGGHIVLFQSTLPTVGAGALPTMPPSETTLYDTEKEKILHTPRSDTWISIAEECAEDGVGVSMFLAPSKYMDTGSVCVVSTRTGGEVLWHPRFVPERDGAVMRDQLRRLVGRMQGFNCMVRLRCSHGLKVKAQYGAFPPSTGTELTFAHLSADNAFSIELENTRTLSPREYAFIQCAVLYTRVDGQRLVRVINLAMNVVELAGSLFQFADMESVVCHLAKEAMAGMSEHRTLHIREELTEKCVSLLIGYRTQCAAATRSTQLIIPEAFRGLPAFILALQKTKPLKARQVSSDVRNYHIHRILSMGPRTLMHYLYPRLLALHDLDDTIALPQMVANPDGTTSERILMPSCMRNSYFFMEAGGIYLIDNEESMIFWIGSGASPQLLTDLFGVDDINAIDHKMHALPVLPSTLSKQVQNILANRFMERGRITKLYIARQNLDAAEIEYSDMLVEDQNNGAMSYLDYLAIIHKQISNVLNNGGSFGGSASLRGSPW</sequence>
<feature type="domain" description="Sec23/Sec24 beta-sandwich" evidence="8">
    <location>
        <begin position="471"/>
        <end position="555"/>
    </location>
</feature>
<dbReference type="GO" id="GO:0030127">
    <property type="term" value="C:COPII vesicle coat"/>
    <property type="evidence" value="ECO:0007669"/>
    <property type="project" value="InterPro"/>
</dbReference>
<dbReference type="GO" id="GO:0008270">
    <property type="term" value="F:zinc ion binding"/>
    <property type="evidence" value="ECO:0007669"/>
    <property type="project" value="InterPro"/>
</dbReference>
<dbReference type="Gene3D" id="3.40.50.410">
    <property type="entry name" value="von Willebrand factor, type A domain"/>
    <property type="match status" value="1"/>
</dbReference>
<keyword evidence="10" id="KW-1185">Reference proteome</keyword>
<dbReference type="Pfam" id="PF00626">
    <property type="entry name" value="Gelsolin"/>
    <property type="match status" value="1"/>
</dbReference>
<feature type="domain" description="Sec23/Sec24 trunk" evidence="6">
    <location>
        <begin position="224"/>
        <end position="466"/>
    </location>
</feature>
<dbReference type="Gene3D" id="2.30.30.380">
    <property type="entry name" value="Zn-finger domain of Sec23/24"/>
    <property type="match status" value="1"/>
</dbReference>
<dbReference type="Pfam" id="PF04815">
    <property type="entry name" value="Sec23_helical"/>
    <property type="match status" value="1"/>
</dbReference>
<dbReference type="Pfam" id="PF08033">
    <property type="entry name" value="Sec23_BS"/>
    <property type="match status" value="1"/>
</dbReference>
<evidence type="ECO:0000259" key="8">
    <source>
        <dbReference type="Pfam" id="PF08033"/>
    </source>
</evidence>
<evidence type="ECO:0000259" key="7">
    <source>
        <dbReference type="Pfam" id="PF04815"/>
    </source>
</evidence>
<accession>A0A067TCB5</accession>
<dbReference type="GO" id="GO:0090110">
    <property type="term" value="P:COPII-coated vesicle cargo loading"/>
    <property type="evidence" value="ECO:0007669"/>
    <property type="project" value="TreeGrafter"/>
</dbReference>
<dbReference type="InterPro" id="IPR006896">
    <property type="entry name" value="Sec23/24_trunk_dom"/>
</dbReference>
<evidence type="ECO:0000256" key="3">
    <source>
        <dbReference type="ARBA" id="ARBA00022927"/>
    </source>
</evidence>
<dbReference type="GO" id="GO:0000149">
    <property type="term" value="F:SNARE binding"/>
    <property type="evidence" value="ECO:0007669"/>
    <property type="project" value="TreeGrafter"/>
</dbReference>
<dbReference type="InterPro" id="IPR036465">
    <property type="entry name" value="vWFA_dom_sf"/>
</dbReference>